<evidence type="ECO:0000256" key="1">
    <source>
        <dbReference type="ARBA" id="ARBA00004811"/>
    </source>
</evidence>
<keyword evidence="4 8" id="KW-0028">Amino-acid biosynthesis</keyword>
<evidence type="ECO:0000256" key="3">
    <source>
        <dbReference type="ARBA" id="ARBA00022490"/>
    </source>
</evidence>
<dbReference type="NCBIfam" id="TIGR01356">
    <property type="entry name" value="aroA"/>
    <property type="match status" value="1"/>
</dbReference>
<feature type="binding site" evidence="8">
    <location>
        <position position="21"/>
    </location>
    <ligand>
        <name>3-phosphoshikimate</name>
        <dbReference type="ChEBI" id="CHEBI:145989"/>
    </ligand>
</feature>
<evidence type="ECO:0000313" key="12">
    <source>
        <dbReference type="Proteomes" id="UP000215747"/>
    </source>
</evidence>
<organism evidence="10 12">
    <name type="scientific">Limosilactobacillus reuteri</name>
    <name type="common">Lactobacillus reuteri</name>
    <dbReference type="NCBI Taxonomy" id="1598"/>
    <lineage>
        <taxon>Bacteria</taxon>
        <taxon>Bacillati</taxon>
        <taxon>Bacillota</taxon>
        <taxon>Bacilli</taxon>
        <taxon>Lactobacillales</taxon>
        <taxon>Lactobacillaceae</taxon>
        <taxon>Limosilactobacillus</taxon>
    </lineage>
</organism>
<comment type="caution">
    <text evidence="8">Lacks conserved residue(s) required for the propagation of feature annotation.</text>
</comment>
<dbReference type="InterPro" id="IPR036968">
    <property type="entry name" value="Enolpyruvate_Tfrase_sf"/>
</dbReference>
<dbReference type="PROSITE" id="PS00104">
    <property type="entry name" value="EPSP_SYNTHASE_1"/>
    <property type="match status" value="1"/>
</dbReference>
<dbReference type="InterPro" id="IPR001986">
    <property type="entry name" value="Enolpyruvate_Tfrase_dom"/>
</dbReference>
<dbReference type="InterPro" id="IPR013792">
    <property type="entry name" value="RNA3'P_cycl/enolpyr_Trfase_a/b"/>
</dbReference>
<evidence type="ECO:0000256" key="8">
    <source>
        <dbReference type="HAMAP-Rule" id="MF_00210"/>
    </source>
</evidence>
<dbReference type="CDD" id="cd01556">
    <property type="entry name" value="EPSP_synthase"/>
    <property type="match status" value="1"/>
</dbReference>
<protein>
    <recommendedName>
        <fullName evidence="8">3-phosphoshikimate 1-carboxyvinyltransferase</fullName>
        <ecNumber evidence="8">2.5.1.19</ecNumber>
    </recommendedName>
    <alternativeName>
        <fullName evidence="8">5-enolpyruvylshikimate-3-phosphate synthase</fullName>
        <shortName evidence="8">EPSP synthase</shortName>
        <shortName evidence="8">EPSPS</shortName>
    </alternativeName>
</protein>
<evidence type="ECO:0000256" key="7">
    <source>
        <dbReference type="ARBA" id="ARBA00044633"/>
    </source>
</evidence>
<evidence type="ECO:0000256" key="6">
    <source>
        <dbReference type="ARBA" id="ARBA00023141"/>
    </source>
</evidence>
<dbReference type="GO" id="GO:0009423">
    <property type="term" value="P:chorismate biosynthetic process"/>
    <property type="evidence" value="ECO:0007669"/>
    <property type="project" value="UniProtKB-UniRule"/>
</dbReference>
<accession>A0A256V254</accession>
<dbReference type="FunFam" id="3.65.10.10:FF:000005">
    <property type="entry name" value="3-phosphoshikimate 1-carboxyvinyltransferase"/>
    <property type="match status" value="1"/>
</dbReference>
<feature type="binding site" evidence="8">
    <location>
        <position position="344"/>
    </location>
    <ligand>
        <name>phosphoenolpyruvate</name>
        <dbReference type="ChEBI" id="CHEBI:58702"/>
    </ligand>
</feature>
<feature type="binding site" evidence="8">
    <location>
        <position position="121"/>
    </location>
    <ligand>
        <name>phosphoenolpyruvate</name>
        <dbReference type="ChEBI" id="CHEBI:58702"/>
    </ligand>
</feature>
<dbReference type="PANTHER" id="PTHR21090:SF5">
    <property type="entry name" value="PENTAFUNCTIONAL AROM POLYPEPTIDE"/>
    <property type="match status" value="1"/>
</dbReference>
<feature type="binding site" evidence="8">
    <location>
        <position position="22"/>
    </location>
    <ligand>
        <name>3-phosphoshikimate</name>
        <dbReference type="ChEBI" id="CHEBI:145989"/>
    </ligand>
</feature>
<reference evidence="10" key="1">
    <citation type="submission" date="2017-05" db="EMBL/GenBank/DDBJ databases">
        <authorList>
            <person name="Song R."/>
            <person name="Chenine A.L."/>
            <person name="Ruprecht R.M."/>
        </authorList>
    </citation>
    <scope>NUCLEOTIDE SEQUENCE [LARGE SCALE GENOMIC DNA]</scope>
    <source>
        <strain evidence="10">114h</strain>
    </source>
</reference>
<keyword evidence="3 8" id="KW-0963">Cytoplasm</keyword>
<dbReference type="UniPathway" id="UPA00053">
    <property type="reaction ID" value="UER00089"/>
</dbReference>
<dbReference type="PANTHER" id="PTHR21090">
    <property type="entry name" value="AROM/DEHYDROQUINATE SYNTHASE"/>
    <property type="match status" value="1"/>
</dbReference>
<dbReference type="EMBL" id="NGPL01000049">
    <property type="protein sequence ID" value="OYS68299.1"/>
    <property type="molecule type" value="Genomic_DNA"/>
</dbReference>
<dbReference type="PIRSF" id="PIRSF000505">
    <property type="entry name" value="EPSPS"/>
    <property type="match status" value="1"/>
</dbReference>
<dbReference type="GO" id="GO:0009073">
    <property type="term" value="P:aromatic amino acid family biosynthetic process"/>
    <property type="evidence" value="ECO:0007669"/>
    <property type="project" value="UniProtKB-KW"/>
</dbReference>
<name>A0A256V254_LIMRT</name>
<feature type="binding site" evidence="8">
    <location>
        <position position="26"/>
    </location>
    <ligand>
        <name>3-phosphoshikimate</name>
        <dbReference type="ChEBI" id="CHEBI:145989"/>
    </ligand>
</feature>
<comment type="catalytic activity">
    <reaction evidence="7">
        <text>3-phosphoshikimate + phosphoenolpyruvate = 5-O-(1-carboxyvinyl)-3-phosphoshikimate + phosphate</text>
        <dbReference type="Rhea" id="RHEA:21256"/>
        <dbReference type="ChEBI" id="CHEBI:43474"/>
        <dbReference type="ChEBI" id="CHEBI:57701"/>
        <dbReference type="ChEBI" id="CHEBI:58702"/>
        <dbReference type="ChEBI" id="CHEBI:145989"/>
        <dbReference type="EC" id="2.5.1.19"/>
    </reaction>
    <physiologicalReaction direction="left-to-right" evidence="7">
        <dbReference type="Rhea" id="RHEA:21257"/>
    </physiologicalReaction>
</comment>
<dbReference type="GO" id="GO:0003866">
    <property type="term" value="F:3-phosphoshikimate 1-carboxyvinyltransferase activity"/>
    <property type="evidence" value="ECO:0007669"/>
    <property type="project" value="UniProtKB-UniRule"/>
</dbReference>
<comment type="function">
    <text evidence="8">Catalyzes the transfer of the enolpyruvyl moiety of phosphoenolpyruvate (PEP) to the 5-hydroxyl of shikimate-3-phosphate (S3P) to produce enolpyruvyl shikimate-3-phosphate and inorganic phosphate.</text>
</comment>
<dbReference type="InterPro" id="IPR006264">
    <property type="entry name" value="EPSP_synthase"/>
</dbReference>
<feature type="binding site" evidence="8">
    <location>
        <position position="167"/>
    </location>
    <ligand>
        <name>phosphoenolpyruvate</name>
        <dbReference type="ChEBI" id="CHEBI:58702"/>
    </ligand>
</feature>
<dbReference type="EC" id="2.5.1.19" evidence="8"/>
<evidence type="ECO:0000259" key="9">
    <source>
        <dbReference type="Pfam" id="PF00275"/>
    </source>
</evidence>
<feature type="domain" description="Enolpyruvate transferase" evidence="9">
    <location>
        <begin position="9"/>
        <end position="423"/>
    </location>
</feature>
<dbReference type="PROSITE" id="PS00885">
    <property type="entry name" value="EPSP_SYNTHASE_2"/>
    <property type="match status" value="1"/>
</dbReference>
<comment type="similarity">
    <text evidence="2 8">Belongs to the EPSP synthase family.</text>
</comment>
<evidence type="ECO:0000313" key="13">
    <source>
        <dbReference type="Proteomes" id="UP000216681"/>
    </source>
</evidence>
<comment type="subunit">
    <text evidence="8">Monomer.</text>
</comment>
<dbReference type="AlphaFoldDB" id="A0A256V254"/>
<reference evidence="12 13" key="2">
    <citation type="submission" date="2017-05" db="EMBL/GenBank/DDBJ databases">
        <authorList>
            <person name="Lin X.B."/>
            <person name="Stothard P."/>
            <person name="Tasseva G."/>
            <person name="Walter J."/>
        </authorList>
    </citation>
    <scope>NUCLEOTIDE SEQUENCE [LARGE SCALE GENOMIC DNA]</scope>
    <source>
        <strain evidence="11 13">105n</strain>
        <strain evidence="12">114h</strain>
    </source>
</reference>
<proteinExistence type="inferred from homology"/>
<feature type="binding site" evidence="8">
    <location>
        <position position="93"/>
    </location>
    <ligand>
        <name>phosphoenolpyruvate</name>
        <dbReference type="ChEBI" id="CHEBI:58702"/>
    </ligand>
</feature>
<dbReference type="Gene3D" id="3.65.10.10">
    <property type="entry name" value="Enolpyruvate transferase domain"/>
    <property type="match status" value="2"/>
</dbReference>
<evidence type="ECO:0000313" key="11">
    <source>
        <dbReference type="EMBL" id="OYS92121.1"/>
    </source>
</evidence>
<evidence type="ECO:0000313" key="10">
    <source>
        <dbReference type="EMBL" id="OYS68299.1"/>
    </source>
</evidence>
<feature type="binding site" evidence="8">
    <location>
        <position position="388"/>
    </location>
    <ligand>
        <name>phosphoenolpyruvate</name>
        <dbReference type="ChEBI" id="CHEBI:58702"/>
    </ligand>
</feature>
<dbReference type="GO" id="GO:0008652">
    <property type="term" value="P:amino acid biosynthetic process"/>
    <property type="evidence" value="ECO:0007669"/>
    <property type="project" value="UniProtKB-KW"/>
</dbReference>
<feature type="active site" description="Proton acceptor" evidence="8">
    <location>
        <position position="313"/>
    </location>
</feature>
<evidence type="ECO:0000256" key="5">
    <source>
        <dbReference type="ARBA" id="ARBA00022679"/>
    </source>
</evidence>
<dbReference type="Proteomes" id="UP000215747">
    <property type="component" value="Unassembled WGS sequence"/>
</dbReference>
<evidence type="ECO:0000256" key="4">
    <source>
        <dbReference type="ARBA" id="ARBA00022605"/>
    </source>
</evidence>
<feature type="binding site" evidence="8">
    <location>
        <position position="165"/>
    </location>
    <ligand>
        <name>3-phosphoshikimate</name>
        <dbReference type="ChEBI" id="CHEBI:145989"/>
    </ligand>
</feature>
<dbReference type="GO" id="GO:0005737">
    <property type="term" value="C:cytoplasm"/>
    <property type="evidence" value="ECO:0007669"/>
    <property type="project" value="UniProtKB-SubCell"/>
</dbReference>
<feature type="binding site" evidence="8">
    <location>
        <position position="340"/>
    </location>
    <ligand>
        <name>3-phosphoshikimate</name>
        <dbReference type="ChEBI" id="CHEBI:145989"/>
    </ligand>
</feature>
<comment type="subcellular location">
    <subcellularLocation>
        <location evidence="8">Cytoplasm</location>
    </subcellularLocation>
</comment>
<dbReference type="SUPFAM" id="SSF55205">
    <property type="entry name" value="EPT/RTPC-like"/>
    <property type="match status" value="1"/>
</dbReference>
<feature type="binding site" evidence="8">
    <location>
        <position position="313"/>
    </location>
    <ligand>
        <name>3-phosphoshikimate</name>
        <dbReference type="ChEBI" id="CHEBI:145989"/>
    </ligand>
</feature>
<keyword evidence="6 8" id="KW-0057">Aromatic amino acid biosynthesis</keyword>
<dbReference type="EMBL" id="NGPX01000079">
    <property type="protein sequence ID" value="OYS92121.1"/>
    <property type="molecule type" value="Genomic_DNA"/>
</dbReference>
<evidence type="ECO:0000256" key="2">
    <source>
        <dbReference type="ARBA" id="ARBA00009948"/>
    </source>
</evidence>
<reference evidence="12 13" key="3">
    <citation type="submission" date="2017-09" db="EMBL/GenBank/DDBJ databases">
        <title>Tripartite evolution among Lactobacillus johnsonii, Lactobacillus taiwanensis, Lactobacillus reuteri and their rodent host.</title>
        <authorList>
            <person name="Wang T."/>
            <person name="Knowles S."/>
            <person name="Cheng C."/>
        </authorList>
    </citation>
    <scope>NUCLEOTIDE SEQUENCE [LARGE SCALE GENOMIC DNA]</scope>
    <source>
        <strain evidence="11 13">105n</strain>
        <strain evidence="10 12">114h</strain>
    </source>
</reference>
<comment type="caution">
    <text evidence="10">The sequence shown here is derived from an EMBL/GenBank/DDBJ whole genome shotgun (WGS) entry which is preliminary data.</text>
</comment>
<dbReference type="HAMAP" id="MF_00210">
    <property type="entry name" value="EPSP_synth"/>
    <property type="match status" value="1"/>
</dbReference>
<feature type="binding site" evidence="8">
    <location>
        <position position="167"/>
    </location>
    <ligand>
        <name>3-phosphoshikimate</name>
        <dbReference type="ChEBI" id="CHEBI:145989"/>
    </ligand>
</feature>
<sequence>MKELQRAANGLAGTISLPGDKSISHRAVMIGSLATGLTTIDQFAQGEDCQTTVDACRALGVQIDQEKTRLVVHGVGLRGLKKSACPLQMNNSGTTTRLLMGILAGQNFTSCLLGDRSLSRRPMKRVSDPLALFGGEVQLAAAGTLPAVIRGHLLHGANYQLPVASAQLKSALLFAALLADRPSRIIEKLPTRNHTEIMLRQFGADVKTNGDREIIVHPAKALVARTLRVPGDISSAAFWLTAGTLVPHSQIRLSKVGLNPHRTGILKVLTRMGANLAITQRPADGEPIGDVVVRRGHLRPITLGPADIPDVIDELPLVALLAASVPGQSNIRGAGELRFKETDRIKATVAILRQLGVTVTELPDGMVITGKPDWQITDPVFDSFGDHRLGMMVAVAALKAKQPLFLANSAAIDVSYPRFFADLARLRR</sequence>
<comment type="pathway">
    <text evidence="1 8">Metabolic intermediate biosynthesis; chorismate biosynthesis; chorismate from D-erythrose 4-phosphate and phosphoenolpyruvate: step 6/7.</text>
</comment>
<keyword evidence="5 8" id="KW-0808">Transferase</keyword>
<dbReference type="InterPro" id="IPR023193">
    <property type="entry name" value="EPSP_synthase_CS"/>
</dbReference>
<dbReference type="Proteomes" id="UP000216681">
    <property type="component" value="Unassembled WGS sequence"/>
</dbReference>
<feature type="binding site" evidence="8">
    <location>
        <position position="21"/>
    </location>
    <ligand>
        <name>phosphoenolpyruvate</name>
        <dbReference type="ChEBI" id="CHEBI:58702"/>
    </ligand>
</feature>
<dbReference type="Pfam" id="PF00275">
    <property type="entry name" value="EPSP_synthase"/>
    <property type="match status" value="1"/>
</dbReference>
<gene>
    <name evidence="8" type="primary">aroA</name>
    <name evidence="10" type="ORF">CBF96_07800</name>
    <name evidence="11" type="ORF">CBG15_09585</name>
</gene>
<dbReference type="RefSeq" id="WP_094509258.1">
    <property type="nucleotide sequence ID" value="NZ_JAJGTF010000152.1"/>
</dbReference>